<dbReference type="InterPro" id="IPR016036">
    <property type="entry name" value="Malonyl_transacylase_ACP-bd"/>
</dbReference>
<evidence type="ECO:0000313" key="10">
    <source>
        <dbReference type="EMBL" id="MWV53467.1"/>
    </source>
</evidence>
<comment type="catalytic activity">
    <reaction evidence="5 6">
        <text>holo-[ACP] + malonyl-CoA = malonyl-[ACP] + CoA</text>
        <dbReference type="Rhea" id="RHEA:41792"/>
        <dbReference type="Rhea" id="RHEA-COMP:9623"/>
        <dbReference type="Rhea" id="RHEA-COMP:9685"/>
        <dbReference type="ChEBI" id="CHEBI:57287"/>
        <dbReference type="ChEBI" id="CHEBI:57384"/>
        <dbReference type="ChEBI" id="CHEBI:64479"/>
        <dbReference type="ChEBI" id="CHEBI:78449"/>
        <dbReference type="EC" id="2.3.1.39"/>
    </reaction>
</comment>
<comment type="caution">
    <text evidence="11">The sequence shown here is derived from an EMBL/GenBank/DDBJ whole genome shotgun (WGS) entry which is preliminary data.</text>
</comment>
<accession>A0A432AT85</accession>
<evidence type="ECO:0000256" key="4">
    <source>
        <dbReference type="ARBA" id="ARBA00023315"/>
    </source>
</evidence>
<dbReference type="NCBIfam" id="TIGR00128">
    <property type="entry name" value="fabD"/>
    <property type="match status" value="1"/>
</dbReference>
<evidence type="ECO:0000256" key="2">
    <source>
        <dbReference type="ARBA" id="ARBA00018953"/>
    </source>
</evidence>
<dbReference type="EC" id="2.3.1.39" evidence="1 6"/>
<protein>
    <recommendedName>
        <fullName evidence="2 6">Malonyl CoA-acyl carrier protein transacylase</fullName>
        <ecNumber evidence="1 6">2.3.1.39</ecNumber>
    </recommendedName>
</protein>
<keyword evidence="4 6" id="KW-0012">Acyltransferase</keyword>
<dbReference type="Gene3D" id="3.30.70.250">
    <property type="entry name" value="Malonyl-CoA ACP transacylase, ACP-binding"/>
    <property type="match status" value="1"/>
</dbReference>
<gene>
    <name evidence="11" type="primary">fabD</name>
    <name evidence="11" type="ORF">EKD02_08465</name>
    <name evidence="9" type="ORF">FP507_01105</name>
    <name evidence="10" type="ORF">GJ685_00125</name>
</gene>
<evidence type="ECO:0000313" key="14">
    <source>
        <dbReference type="Proteomes" id="UP000489351"/>
    </source>
</evidence>
<feature type="active site" evidence="7">
    <location>
        <position position="90"/>
    </location>
</feature>
<proteinExistence type="inferred from homology"/>
<evidence type="ECO:0000313" key="9">
    <source>
        <dbReference type="EMBL" id="KAA6231855.1"/>
    </source>
</evidence>
<name>A0A432AT85_CHLPH</name>
<evidence type="ECO:0000313" key="13">
    <source>
        <dbReference type="Proteomes" id="UP000327458"/>
    </source>
</evidence>
<evidence type="ECO:0000313" key="11">
    <source>
        <dbReference type="EMBL" id="RTY36276.1"/>
    </source>
</evidence>
<feature type="active site" evidence="7">
    <location>
        <position position="199"/>
    </location>
</feature>
<feature type="domain" description="Malonyl-CoA:ACP transacylase (MAT)" evidence="8">
    <location>
        <begin position="5"/>
        <end position="299"/>
    </location>
</feature>
<dbReference type="EMBL" id="WUBZ01000001">
    <property type="protein sequence ID" value="MWV53467.1"/>
    <property type="molecule type" value="Genomic_DNA"/>
</dbReference>
<dbReference type="Pfam" id="PF00698">
    <property type="entry name" value="Acyl_transf_1"/>
    <property type="match status" value="1"/>
</dbReference>
<evidence type="ECO:0000259" key="8">
    <source>
        <dbReference type="SMART" id="SM00827"/>
    </source>
</evidence>
<evidence type="ECO:0000256" key="6">
    <source>
        <dbReference type="PIRNR" id="PIRNR000446"/>
    </source>
</evidence>
<dbReference type="Proteomes" id="UP000327458">
    <property type="component" value="Unassembled WGS sequence"/>
</dbReference>
<dbReference type="GO" id="GO:0006633">
    <property type="term" value="P:fatty acid biosynthetic process"/>
    <property type="evidence" value="ECO:0007669"/>
    <property type="project" value="TreeGrafter"/>
</dbReference>
<reference evidence="9 13" key="2">
    <citation type="submission" date="2019-07" db="EMBL/GenBank/DDBJ databases">
        <title>Draft genome Sequence of Chlorobium phaeovibrioides sp. strain PhvTcv-s14, from the Phylum Chlorobi.</title>
        <authorList>
            <person name="Babenko V."/>
            <person name="Boldyreva D."/>
            <person name="Kanygina A."/>
            <person name="Selezneva O."/>
            <person name="Akopiyan T."/>
            <person name="Lunina O."/>
        </authorList>
    </citation>
    <scope>NUCLEOTIDE SEQUENCE [LARGE SCALE GENOMIC DNA]</scope>
    <source>
        <strain evidence="9 13">GrTcv12</strain>
    </source>
</reference>
<dbReference type="EMBL" id="RXYK01000014">
    <property type="protein sequence ID" value="RTY36276.1"/>
    <property type="molecule type" value="Genomic_DNA"/>
</dbReference>
<dbReference type="Gene3D" id="3.40.366.10">
    <property type="entry name" value="Malonyl-Coenzyme A Acyl Carrier Protein, domain 2"/>
    <property type="match status" value="1"/>
</dbReference>
<dbReference type="InterPro" id="IPR001227">
    <property type="entry name" value="Ac_transferase_dom_sf"/>
</dbReference>
<dbReference type="PANTHER" id="PTHR42681:SF1">
    <property type="entry name" value="MALONYL-COA-ACYL CARRIER PROTEIN TRANSACYLASE, MITOCHONDRIAL"/>
    <property type="match status" value="1"/>
</dbReference>
<dbReference type="EMBL" id="VMRG01000001">
    <property type="protein sequence ID" value="KAA6231855.1"/>
    <property type="molecule type" value="Genomic_DNA"/>
</dbReference>
<dbReference type="SUPFAM" id="SSF55048">
    <property type="entry name" value="Probable ACP-binding domain of malonyl-CoA ACP transacylase"/>
    <property type="match status" value="1"/>
</dbReference>
<dbReference type="SMART" id="SM00827">
    <property type="entry name" value="PKS_AT"/>
    <property type="match status" value="1"/>
</dbReference>
<dbReference type="PIRSF" id="PIRSF000446">
    <property type="entry name" value="Mct"/>
    <property type="match status" value="1"/>
</dbReference>
<evidence type="ECO:0000313" key="12">
    <source>
        <dbReference type="Proteomes" id="UP000279908"/>
    </source>
</evidence>
<dbReference type="InterPro" id="IPR014043">
    <property type="entry name" value="Acyl_transferase_dom"/>
</dbReference>
<evidence type="ECO:0000256" key="3">
    <source>
        <dbReference type="ARBA" id="ARBA00022679"/>
    </source>
</evidence>
<dbReference type="GO" id="GO:0005829">
    <property type="term" value="C:cytosol"/>
    <property type="evidence" value="ECO:0007669"/>
    <property type="project" value="TreeGrafter"/>
</dbReference>
<reference evidence="11 12" key="1">
    <citation type="submission" date="2018-12" db="EMBL/GenBank/DDBJ databases">
        <authorList>
            <person name="Lunina O.N."/>
            <person name="Grouzdev D.S."/>
            <person name="Gorlenko V.M."/>
            <person name="Savvichev A.S."/>
        </authorList>
    </citation>
    <scope>NUCLEOTIDE SEQUENCE [LARGE SCALE GENOMIC DNA]</scope>
    <source>
        <strain evidence="11 12">BrKhr-17</strain>
    </source>
</reference>
<dbReference type="Proteomes" id="UP000279908">
    <property type="component" value="Unassembled WGS sequence"/>
</dbReference>
<dbReference type="InterPro" id="IPR016035">
    <property type="entry name" value="Acyl_Trfase/lysoPLipase"/>
</dbReference>
<dbReference type="Proteomes" id="UP000489351">
    <property type="component" value="Unassembled WGS sequence"/>
</dbReference>
<dbReference type="GO" id="GO:0004314">
    <property type="term" value="F:[acyl-carrier-protein] S-malonyltransferase activity"/>
    <property type="evidence" value="ECO:0007669"/>
    <property type="project" value="UniProtKB-EC"/>
</dbReference>
<dbReference type="AlphaFoldDB" id="A0A432AT85"/>
<reference evidence="10 14" key="3">
    <citation type="submission" date="2019-11" db="EMBL/GenBank/DDBJ databases">
        <title>Green- and brown-colored morphotypes of Chlorobia in the stratified aquatic ecosystems of Kandalaksha Gulf (White Sea): A model for study of the accessory genome evolution.</title>
        <authorList>
            <person name="Grouzdev D.S."/>
        </authorList>
    </citation>
    <scope>NUCLEOTIDE SEQUENCE [LARGE SCALE GENOMIC DNA]</scope>
    <source>
        <strain evidence="10 14">ZM</strain>
    </source>
</reference>
<dbReference type="FunFam" id="3.30.70.250:FF:000001">
    <property type="entry name" value="Malonyl CoA-acyl carrier protein transacylase"/>
    <property type="match status" value="1"/>
</dbReference>
<dbReference type="PANTHER" id="PTHR42681">
    <property type="entry name" value="MALONYL-COA-ACYL CARRIER PROTEIN TRANSACYLASE, MITOCHONDRIAL"/>
    <property type="match status" value="1"/>
</dbReference>
<keyword evidence="14" id="KW-1185">Reference proteome</keyword>
<comment type="similarity">
    <text evidence="6">Belongs to the fabD family.</text>
</comment>
<dbReference type="InterPro" id="IPR050858">
    <property type="entry name" value="Mal-CoA-ACP_Trans/PKS_FabD"/>
</dbReference>
<dbReference type="SUPFAM" id="SSF52151">
    <property type="entry name" value="FabD/lysophospholipase-like"/>
    <property type="match status" value="1"/>
</dbReference>
<evidence type="ECO:0000256" key="7">
    <source>
        <dbReference type="PIRSR" id="PIRSR000446-1"/>
    </source>
</evidence>
<dbReference type="InterPro" id="IPR004410">
    <property type="entry name" value="Malonyl_CoA-ACP_transAc_FabD"/>
</dbReference>
<organism evidence="11 12">
    <name type="scientific">Chlorobium phaeovibrioides</name>
    <dbReference type="NCBI Taxonomy" id="1094"/>
    <lineage>
        <taxon>Bacteria</taxon>
        <taxon>Pseudomonadati</taxon>
        <taxon>Chlorobiota</taxon>
        <taxon>Chlorobiia</taxon>
        <taxon>Chlorobiales</taxon>
        <taxon>Chlorobiaceae</taxon>
        <taxon>Chlorobium/Pelodictyon group</taxon>
        <taxon>Chlorobium</taxon>
    </lineage>
</organism>
<dbReference type="RefSeq" id="WP_126384999.1">
    <property type="nucleotide sequence ID" value="NZ_CP041698.1"/>
</dbReference>
<sequence length="306" mass="32278">MKAFVFPGQGSQYCGMGRDLYDSFPVARDLMEQANELLGYRITDVMFSGTEEELRQTNRTQPAIFLHSMAAAALIKSNGSGGAAMAAGHSLGEYSALCFAGAISFADALRIVARRGELMQNAGKENPGTMAAIIGMAEGELEGLLAEASKEGIVQAANFNSPGQIVISGDIPAVKKAVELAPAKGARMAKELVVSGAFHSPLMRPAEAELAKALESVEFRDASIPVCMNAVAKLVTDAAEIRKNLLLQLTSSVLWTQSIETMATAGATEFVEVGPQKVLQGLIKRINRNASLSGVDTAESVQNILS</sequence>
<keyword evidence="3 6" id="KW-0808">Transferase</keyword>
<evidence type="ECO:0000256" key="1">
    <source>
        <dbReference type="ARBA" id="ARBA00013258"/>
    </source>
</evidence>
<evidence type="ECO:0000256" key="5">
    <source>
        <dbReference type="ARBA" id="ARBA00048462"/>
    </source>
</evidence>
<dbReference type="InterPro" id="IPR024925">
    <property type="entry name" value="Malonyl_CoA-ACP_transAc"/>
</dbReference>